<feature type="compositionally biased region" description="Low complexity" evidence="1">
    <location>
        <begin position="41"/>
        <end position="52"/>
    </location>
</feature>
<feature type="compositionally biased region" description="Low complexity" evidence="1">
    <location>
        <begin position="18"/>
        <end position="34"/>
    </location>
</feature>
<proteinExistence type="predicted"/>
<dbReference type="AlphaFoldDB" id="A0AAQ3SNH1"/>
<feature type="region of interest" description="Disordered" evidence="1">
    <location>
        <begin position="119"/>
        <end position="140"/>
    </location>
</feature>
<name>A0AAQ3SNH1_PASNO</name>
<sequence>MNRSDQSLEAGQVRRRAGQALRRAGARPGAVVGKAGRRCGARAAVAGTPGAASRGQARSGSEQARRRAGYGGHARQCGNCEAAPAAVHCHACPMLALRGHLRCRHQDLGAAELVHGAKASEAEEHSAVAAVTPAGQELER</sequence>
<feature type="region of interest" description="Disordered" evidence="1">
    <location>
        <begin position="1"/>
        <end position="74"/>
    </location>
</feature>
<protein>
    <submittedName>
        <fullName evidence="2">Uncharacterized protein</fullName>
    </submittedName>
</protein>
<evidence type="ECO:0000256" key="1">
    <source>
        <dbReference type="SAM" id="MobiDB-lite"/>
    </source>
</evidence>
<reference evidence="2 3" key="1">
    <citation type="submission" date="2024-02" db="EMBL/GenBank/DDBJ databases">
        <title>High-quality chromosome-scale genome assembly of Pensacola bahiagrass (Paspalum notatum Flugge var. saurae).</title>
        <authorList>
            <person name="Vega J.M."/>
            <person name="Podio M."/>
            <person name="Orjuela J."/>
            <person name="Siena L.A."/>
            <person name="Pessino S.C."/>
            <person name="Combes M.C."/>
            <person name="Mariac C."/>
            <person name="Albertini E."/>
            <person name="Pupilli F."/>
            <person name="Ortiz J.P.A."/>
            <person name="Leblanc O."/>
        </authorList>
    </citation>
    <scope>NUCLEOTIDE SEQUENCE [LARGE SCALE GENOMIC DNA]</scope>
    <source>
        <strain evidence="2">R1</strain>
        <tissue evidence="2">Leaf</tissue>
    </source>
</reference>
<keyword evidence="3" id="KW-1185">Reference proteome</keyword>
<accession>A0AAQ3SNH1</accession>
<evidence type="ECO:0000313" key="2">
    <source>
        <dbReference type="EMBL" id="WVZ57840.1"/>
    </source>
</evidence>
<evidence type="ECO:0000313" key="3">
    <source>
        <dbReference type="Proteomes" id="UP001341281"/>
    </source>
</evidence>
<organism evidence="2 3">
    <name type="scientific">Paspalum notatum var. saurae</name>
    <dbReference type="NCBI Taxonomy" id="547442"/>
    <lineage>
        <taxon>Eukaryota</taxon>
        <taxon>Viridiplantae</taxon>
        <taxon>Streptophyta</taxon>
        <taxon>Embryophyta</taxon>
        <taxon>Tracheophyta</taxon>
        <taxon>Spermatophyta</taxon>
        <taxon>Magnoliopsida</taxon>
        <taxon>Liliopsida</taxon>
        <taxon>Poales</taxon>
        <taxon>Poaceae</taxon>
        <taxon>PACMAD clade</taxon>
        <taxon>Panicoideae</taxon>
        <taxon>Andropogonodae</taxon>
        <taxon>Paspaleae</taxon>
        <taxon>Paspalinae</taxon>
        <taxon>Paspalum</taxon>
    </lineage>
</organism>
<dbReference type="Proteomes" id="UP001341281">
    <property type="component" value="Chromosome 02"/>
</dbReference>
<gene>
    <name evidence="2" type="ORF">U9M48_008178</name>
</gene>
<dbReference type="EMBL" id="CP144746">
    <property type="protein sequence ID" value="WVZ57840.1"/>
    <property type="molecule type" value="Genomic_DNA"/>
</dbReference>